<dbReference type="InterPro" id="IPR036890">
    <property type="entry name" value="HATPase_C_sf"/>
</dbReference>
<dbReference type="NCBIfam" id="TIGR00229">
    <property type="entry name" value="sensory_box"/>
    <property type="match status" value="1"/>
</dbReference>
<dbReference type="InterPro" id="IPR003594">
    <property type="entry name" value="HATPase_dom"/>
</dbReference>
<evidence type="ECO:0000256" key="4">
    <source>
        <dbReference type="ARBA" id="ARBA00022679"/>
    </source>
</evidence>
<dbReference type="PROSITE" id="PS50109">
    <property type="entry name" value="HIS_KIN"/>
    <property type="match status" value="1"/>
</dbReference>
<comment type="catalytic activity">
    <reaction evidence="1">
        <text>ATP + protein L-histidine = ADP + protein N-phospho-L-histidine.</text>
        <dbReference type="EC" id="2.7.13.3"/>
    </reaction>
</comment>
<dbReference type="SMART" id="SM00388">
    <property type="entry name" value="HisKA"/>
    <property type="match status" value="1"/>
</dbReference>
<dbReference type="AlphaFoldDB" id="A1WTU3"/>
<dbReference type="Pfam" id="PF08448">
    <property type="entry name" value="PAS_4"/>
    <property type="match status" value="2"/>
</dbReference>
<evidence type="ECO:0000313" key="12">
    <source>
        <dbReference type="EMBL" id="ABM61105.1"/>
    </source>
</evidence>
<dbReference type="EC" id="2.7.13.3" evidence="2"/>
<dbReference type="SUPFAM" id="SSF47384">
    <property type="entry name" value="Homodimeric domain of signal transducing histidine kinase"/>
    <property type="match status" value="1"/>
</dbReference>
<dbReference type="SMART" id="SM00387">
    <property type="entry name" value="HATPase_c"/>
    <property type="match status" value="1"/>
</dbReference>
<dbReference type="InterPro" id="IPR000700">
    <property type="entry name" value="PAS-assoc_C"/>
</dbReference>
<dbReference type="PANTHER" id="PTHR43047:SF64">
    <property type="entry name" value="HISTIDINE KINASE CONTAINING CHEY-HOMOLOGOUS RECEIVER DOMAIN AND PAS DOMAIN-RELATED"/>
    <property type="match status" value="1"/>
</dbReference>
<dbReference type="InterPro" id="IPR001610">
    <property type="entry name" value="PAC"/>
</dbReference>
<dbReference type="Gene3D" id="3.30.450.20">
    <property type="entry name" value="PAS domain"/>
    <property type="match status" value="2"/>
</dbReference>
<evidence type="ECO:0000259" key="8">
    <source>
        <dbReference type="PROSITE" id="PS50109"/>
    </source>
</evidence>
<keyword evidence="13" id="KW-1185">Reference proteome</keyword>
<dbReference type="eggNOG" id="COG2205">
    <property type="taxonomic scope" value="Bacteria"/>
</dbReference>
<keyword evidence="4 12" id="KW-0808">Transferase</keyword>
<dbReference type="Gene3D" id="3.40.50.2300">
    <property type="match status" value="1"/>
</dbReference>
<evidence type="ECO:0000256" key="7">
    <source>
        <dbReference type="PROSITE-ProRule" id="PRU00169"/>
    </source>
</evidence>
<keyword evidence="6" id="KW-0902">Two-component regulatory system</keyword>
<reference evidence="13" key="1">
    <citation type="submission" date="2006-12" db="EMBL/GenBank/DDBJ databases">
        <title>Complete sequence of Halorhodospira halophila SL1.</title>
        <authorList>
            <consortium name="US DOE Joint Genome Institute"/>
            <person name="Copeland A."/>
            <person name="Lucas S."/>
            <person name="Lapidus A."/>
            <person name="Barry K."/>
            <person name="Detter J.C."/>
            <person name="Glavina del Rio T."/>
            <person name="Hammon N."/>
            <person name="Israni S."/>
            <person name="Dalin E."/>
            <person name="Tice H."/>
            <person name="Pitluck S."/>
            <person name="Saunders E."/>
            <person name="Brettin T."/>
            <person name="Bruce D."/>
            <person name="Han C."/>
            <person name="Tapia R."/>
            <person name="Schmutz J."/>
            <person name="Larimer F."/>
            <person name="Land M."/>
            <person name="Hauser L."/>
            <person name="Kyrpides N."/>
            <person name="Mikhailova N."/>
            <person name="Hoff W."/>
            <person name="Richardson P."/>
        </authorList>
    </citation>
    <scope>NUCLEOTIDE SEQUENCE [LARGE SCALE GENOMIC DNA]</scope>
    <source>
        <strain evidence="13">DSM 244 / SL1</strain>
    </source>
</reference>
<dbReference type="InterPro" id="IPR001789">
    <property type="entry name" value="Sig_transdc_resp-reg_receiver"/>
</dbReference>
<name>A1WTU3_HALHL</name>
<evidence type="ECO:0000256" key="2">
    <source>
        <dbReference type="ARBA" id="ARBA00012438"/>
    </source>
</evidence>
<dbReference type="PROSITE" id="PS50110">
    <property type="entry name" value="RESPONSE_REGULATORY"/>
    <property type="match status" value="1"/>
</dbReference>
<dbReference type="eggNOG" id="COG0784">
    <property type="taxonomic scope" value="Bacteria"/>
</dbReference>
<dbReference type="PROSITE" id="PS50112">
    <property type="entry name" value="PAS"/>
    <property type="match status" value="1"/>
</dbReference>
<dbReference type="Pfam" id="PF02518">
    <property type="entry name" value="HATPase_c"/>
    <property type="match status" value="1"/>
</dbReference>
<dbReference type="Gene3D" id="1.10.287.130">
    <property type="match status" value="1"/>
</dbReference>
<feature type="modified residue" description="4-aspartylphosphate" evidence="7">
    <location>
        <position position="567"/>
    </location>
</feature>
<dbReference type="InterPro" id="IPR011006">
    <property type="entry name" value="CheY-like_superfamily"/>
</dbReference>
<dbReference type="SMART" id="SM00091">
    <property type="entry name" value="PAS"/>
    <property type="match status" value="2"/>
</dbReference>
<dbReference type="CDD" id="cd00082">
    <property type="entry name" value="HisKA"/>
    <property type="match status" value="1"/>
</dbReference>
<evidence type="ECO:0000256" key="6">
    <source>
        <dbReference type="ARBA" id="ARBA00023012"/>
    </source>
</evidence>
<feature type="domain" description="Histidine kinase" evidence="8">
    <location>
        <begin position="275"/>
        <end position="491"/>
    </location>
</feature>
<dbReference type="GO" id="GO:0000155">
    <property type="term" value="F:phosphorelay sensor kinase activity"/>
    <property type="evidence" value="ECO:0007669"/>
    <property type="project" value="InterPro"/>
</dbReference>
<feature type="domain" description="PAC" evidence="11">
    <location>
        <begin position="214"/>
        <end position="264"/>
    </location>
</feature>
<dbReference type="Gene3D" id="3.30.565.10">
    <property type="entry name" value="Histidine kinase-like ATPase, C-terminal domain"/>
    <property type="match status" value="1"/>
</dbReference>
<protein>
    <recommendedName>
        <fullName evidence="2">histidine kinase</fullName>
        <ecNumber evidence="2">2.7.13.3</ecNumber>
    </recommendedName>
</protein>
<dbReference type="PROSITE" id="PS50113">
    <property type="entry name" value="PAC"/>
    <property type="match status" value="1"/>
</dbReference>
<evidence type="ECO:0000256" key="1">
    <source>
        <dbReference type="ARBA" id="ARBA00000085"/>
    </source>
</evidence>
<dbReference type="CDD" id="cd16922">
    <property type="entry name" value="HATPase_EvgS-ArcB-TorS-like"/>
    <property type="match status" value="1"/>
</dbReference>
<dbReference type="SUPFAM" id="SSF55874">
    <property type="entry name" value="ATPase domain of HSP90 chaperone/DNA topoisomerase II/histidine kinase"/>
    <property type="match status" value="1"/>
</dbReference>
<dbReference type="FunFam" id="3.30.565.10:FF:000010">
    <property type="entry name" value="Sensor histidine kinase RcsC"/>
    <property type="match status" value="1"/>
</dbReference>
<dbReference type="InterPro" id="IPR036097">
    <property type="entry name" value="HisK_dim/P_sf"/>
</dbReference>
<reference evidence="12 13" key="2">
    <citation type="journal article" date="2013" name="Stand. Genomic Sci.">
        <title>Complete genome sequence of Halorhodospira halophila SL1.</title>
        <authorList>
            <person name="Challacombe J.F."/>
            <person name="Majid S."/>
            <person name="Deole R."/>
            <person name="Brettin T.S."/>
            <person name="Bruce D."/>
            <person name="Delano S.F."/>
            <person name="Detter J.C."/>
            <person name="Gleasner C.D."/>
            <person name="Han C.S."/>
            <person name="Misra M."/>
            <person name="Reitenga K.G."/>
            <person name="Mikhailova N."/>
            <person name="Woyke T."/>
            <person name="Pitluck S."/>
            <person name="Nolan M."/>
            <person name="Land M.L."/>
            <person name="Saunders E."/>
            <person name="Tapia R."/>
            <person name="Lapidus A."/>
            <person name="Ivanova N."/>
            <person name="Hoff W.D."/>
        </authorList>
    </citation>
    <scope>NUCLEOTIDE SEQUENCE [LARGE SCALE GENOMIC DNA]</scope>
    <source>
        <strain evidence="13">DSM 244 / SL1</strain>
    </source>
</reference>
<dbReference type="STRING" id="349124.Hhal_0311"/>
<feature type="domain" description="PAS" evidence="10">
    <location>
        <begin position="136"/>
        <end position="190"/>
    </location>
</feature>
<feature type="domain" description="Response regulatory" evidence="9">
    <location>
        <begin position="518"/>
        <end position="637"/>
    </location>
</feature>
<dbReference type="HOGENOM" id="CLU_000445_114_15_6"/>
<dbReference type="SMART" id="SM00086">
    <property type="entry name" value="PAC"/>
    <property type="match status" value="1"/>
</dbReference>
<organism evidence="12 13">
    <name type="scientific">Halorhodospira halophila (strain DSM 244 / SL1)</name>
    <name type="common">Ectothiorhodospira halophila (strain DSM 244 / SL1)</name>
    <dbReference type="NCBI Taxonomy" id="349124"/>
    <lineage>
        <taxon>Bacteria</taxon>
        <taxon>Pseudomonadati</taxon>
        <taxon>Pseudomonadota</taxon>
        <taxon>Gammaproteobacteria</taxon>
        <taxon>Chromatiales</taxon>
        <taxon>Ectothiorhodospiraceae</taxon>
        <taxon>Halorhodospira</taxon>
    </lineage>
</organism>
<evidence type="ECO:0000313" key="13">
    <source>
        <dbReference type="Proteomes" id="UP000000647"/>
    </source>
</evidence>
<evidence type="ECO:0000259" key="10">
    <source>
        <dbReference type="PROSITE" id="PS50112"/>
    </source>
</evidence>
<dbReference type="OrthoDB" id="9806130at2"/>
<evidence type="ECO:0000256" key="3">
    <source>
        <dbReference type="ARBA" id="ARBA00022553"/>
    </source>
</evidence>
<dbReference type="InterPro" id="IPR003661">
    <property type="entry name" value="HisK_dim/P_dom"/>
</dbReference>
<dbReference type="RefSeq" id="WP_011813128.1">
    <property type="nucleotide sequence ID" value="NC_008789.1"/>
</dbReference>
<dbReference type="InterPro" id="IPR035965">
    <property type="entry name" value="PAS-like_dom_sf"/>
</dbReference>
<dbReference type="SMART" id="SM00448">
    <property type="entry name" value="REC"/>
    <property type="match status" value="1"/>
</dbReference>
<dbReference type="PANTHER" id="PTHR43047">
    <property type="entry name" value="TWO-COMPONENT HISTIDINE PROTEIN KINASE"/>
    <property type="match status" value="1"/>
</dbReference>
<dbReference type="InterPro" id="IPR000014">
    <property type="entry name" value="PAS"/>
</dbReference>
<dbReference type="Pfam" id="PF00072">
    <property type="entry name" value="Response_reg"/>
    <property type="match status" value="1"/>
</dbReference>
<keyword evidence="5 12" id="KW-0418">Kinase</keyword>
<evidence type="ECO:0000256" key="5">
    <source>
        <dbReference type="ARBA" id="ARBA00022777"/>
    </source>
</evidence>
<evidence type="ECO:0000259" key="9">
    <source>
        <dbReference type="PROSITE" id="PS50110"/>
    </source>
</evidence>
<sequence length="639" mass="70545">MTEPSRYGWDDAINAVHSLVFLHDGDYRILRANRAYLEWAGASTEEEVIGRPYWEVFPRGDGPLPACRRAMEQLGAGSPQAGDGVESSEEIELPSGEIFRSRSYTVREADGSYRCSVHILEDITEQRRLEQARQGAEAKVKAIAAAARDAIVLIDDDDRLVYCNAAFEALLGYEAGELVGSPFHEQVAPSRYRTSARTGMRRFRVCGGGAVIDQRTEIEALHRDGHEVPLELSVSPLQLDGRWHAVGVMRDISERRALEVDRQRAEADRNIFLAAISHDLRTPLNAIVGFTDLLARSELDTEQRHHVGLCRSASQTLLGLIDTVLELSRLEAGRVELRDERFNLPAFLTTQIGLLQPMAEEKGLSLIWSLEPDMPGWVRGDPVRFGQVLYNLVSNALKFTETGSIRVDGARSTCGRLMFTVADTGPGIPEADQGRIFDAFCQGGPVLARKEGSGLGLKICQELVRLMGGTIQLVSTPGVGTTFRFTVTLPSAEPDRAEAAAVPQEAVDTEAPVGQGLWVLVAEDDPTNALLFQKLLEQAGCHVTVVGNGREAVRHWQRASPDLVLMDLQMPEVDGREATRRIRAREAEDWLPRTPIALVTAHALDSFQQECFRIGCDAYLTKPLDRAELWQLLARVRAA</sequence>
<dbReference type="Pfam" id="PF00512">
    <property type="entry name" value="HisKA"/>
    <property type="match status" value="1"/>
</dbReference>
<dbReference type="PRINTS" id="PR00344">
    <property type="entry name" value="BCTRLSENSOR"/>
</dbReference>
<proteinExistence type="predicted"/>
<dbReference type="Proteomes" id="UP000000647">
    <property type="component" value="Chromosome"/>
</dbReference>
<dbReference type="CDD" id="cd00130">
    <property type="entry name" value="PAS"/>
    <property type="match status" value="2"/>
</dbReference>
<dbReference type="CDD" id="cd17546">
    <property type="entry name" value="REC_hyHK_CKI1_RcsC-like"/>
    <property type="match status" value="1"/>
</dbReference>
<keyword evidence="3 7" id="KW-0597">Phosphoprotein</keyword>
<dbReference type="InterPro" id="IPR013656">
    <property type="entry name" value="PAS_4"/>
</dbReference>
<dbReference type="KEGG" id="hha:Hhal_0311"/>
<dbReference type="InterPro" id="IPR004358">
    <property type="entry name" value="Sig_transdc_His_kin-like_C"/>
</dbReference>
<accession>A1WTU3</accession>
<gene>
    <name evidence="12" type="ordered locus">Hhal_0311</name>
</gene>
<evidence type="ECO:0000259" key="11">
    <source>
        <dbReference type="PROSITE" id="PS50113"/>
    </source>
</evidence>
<dbReference type="EMBL" id="CP000544">
    <property type="protein sequence ID" value="ABM61105.1"/>
    <property type="molecule type" value="Genomic_DNA"/>
</dbReference>
<dbReference type="SUPFAM" id="SSF55785">
    <property type="entry name" value="PYP-like sensor domain (PAS domain)"/>
    <property type="match status" value="2"/>
</dbReference>
<dbReference type="SUPFAM" id="SSF52172">
    <property type="entry name" value="CheY-like"/>
    <property type="match status" value="1"/>
</dbReference>
<dbReference type="InterPro" id="IPR005467">
    <property type="entry name" value="His_kinase_dom"/>
</dbReference>